<name>A0ABN2U1R5_9ACTN</name>
<comment type="caution">
    <text evidence="9">The sequence shown here is derived from an EMBL/GenBank/DDBJ whole genome shotgun (WGS) entry which is preliminary data.</text>
</comment>
<proteinExistence type="inferred from homology"/>
<feature type="transmembrane region" description="Helical" evidence="7">
    <location>
        <begin position="151"/>
        <end position="172"/>
    </location>
</feature>
<evidence type="ECO:0000256" key="3">
    <source>
        <dbReference type="ARBA" id="ARBA00022475"/>
    </source>
</evidence>
<dbReference type="Proteomes" id="UP001500751">
    <property type="component" value="Unassembled WGS sequence"/>
</dbReference>
<reference evidence="9 10" key="1">
    <citation type="journal article" date="2019" name="Int. J. Syst. Evol. Microbiol.">
        <title>The Global Catalogue of Microorganisms (GCM) 10K type strain sequencing project: providing services to taxonomists for standard genome sequencing and annotation.</title>
        <authorList>
            <consortium name="The Broad Institute Genomics Platform"/>
            <consortium name="The Broad Institute Genome Sequencing Center for Infectious Disease"/>
            <person name="Wu L."/>
            <person name="Ma J."/>
        </authorList>
    </citation>
    <scope>NUCLEOTIDE SEQUENCE [LARGE SCALE GENOMIC DNA]</scope>
    <source>
        <strain evidence="9 10">JCM 16014</strain>
    </source>
</reference>
<evidence type="ECO:0000313" key="9">
    <source>
        <dbReference type="EMBL" id="GAA2026523.1"/>
    </source>
</evidence>
<accession>A0ABN2U1R5</accession>
<comment type="subcellular location">
    <subcellularLocation>
        <location evidence="1 7">Cell membrane</location>
        <topology evidence="1 7">Multi-pass membrane protein</topology>
    </subcellularLocation>
</comment>
<dbReference type="RefSeq" id="WP_344665828.1">
    <property type="nucleotide sequence ID" value="NZ_BAAAQN010000012.1"/>
</dbReference>
<evidence type="ECO:0000256" key="4">
    <source>
        <dbReference type="ARBA" id="ARBA00022692"/>
    </source>
</evidence>
<dbReference type="PANTHER" id="PTHR30193:SF44">
    <property type="entry name" value="LACTOSE TRANSPORT SYSTEM PERMEASE PROTEIN LACF"/>
    <property type="match status" value="1"/>
</dbReference>
<evidence type="ECO:0000259" key="8">
    <source>
        <dbReference type="PROSITE" id="PS50928"/>
    </source>
</evidence>
<feature type="transmembrane region" description="Helical" evidence="7">
    <location>
        <begin position="65"/>
        <end position="91"/>
    </location>
</feature>
<evidence type="ECO:0000256" key="2">
    <source>
        <dbReference type="ARBA" id="ARBA00022448"/>
    </source>
</evidence>
<keyword evidence="3" id="KW-1003">Cell membrane</keyword>
<keyword evidence="4 7" id="KW-0812">Transmembrane</keyword>
<dbReference type="InterPro" id="IPR051393">
    <property type="entry name" value="ABC_transporter_permease"/>
</dbReference>
<keyword evidence="2 7" id="KW-0813">Transport</keyword>
<comment type="similarity">
    <text evidence="7">Belongs to the binding-protein-dependent transport system permease family.</text>
</comment>
<dbReference type="InterPro" id="IPR035906">
    <property type="entry name" value="MetI-like_sf"/>
</dbReference>
<dbReference type="PANTHER" id="PTHR30193">
    <property type="entry name" value="ABC TRANSPORTER PERMEASE PROTEIN"/>
    <property type="match status" value="1"/>
</dbReference>
<dbReference type="EMBL" id="BAAAQN010000012">
    <property type="protein sequence ID" value="GAA2026523.1"/>
    <property type="molecule type" value="Genomic_DNA"/>
</dbReference>
<dbReference type="Gene3D" id="1.10.3720.10">
    <property type="entry name" value="MetI-like"/>
    <property type="match status" value="1"/>
</dbReference>
<organism evidence="9 10">
    <name type="scientific">Catenulispora yoronensis</name>
    <dbReference type="NCBI Taxonomy" id="450799"/>
    <lineage>
        <taxon>Bacteria</taxon>
        <taxon>Bacillati</taxon>
        <taxon>Actinomycetota</taxon>
        <taxon>Actinomycetes</taxon>
        <taxon>Catenulisporales</taxon>
        <taxon>Catenulisporaceae</taxon>
        <taxon>Catenulispora</taxon>
    </lineage>
</organism>
<keyword evidence="10" id="KW-1185">Reference proteome</keyword>
<dbReference type="Pfam" id="PF00528">
    <property type="entry name" value="BPD_transp_1"/>
    <property type="match status" value="1"/>
</dbReference>
<gene>
    <name evidence="9" type="ORF">GCM10009839_26240</name>
</gene>
<evidence type="ECO:0000256" key="6">
    <source>
        <dbReference type="ARBA" id="ARBA00023136"/>
    </source>
</evidence>
<sequence>MRSHRFYTPWLLMLPALIWLALFSVWPAVNTITLSFTNVHQLTGGHFIGLKNYWLLWHDPHIRDAVVNTIIFMVVCVPLLTVLPLLLALLVQRQIPGIAFFRTAFYFPVIASAVTVALIWKWLLDDRGLINNLAQSLGFLHKTIPFLTDRWLLLLSAVALTVWKGLGYYMVLYMSALGSVRRDLHEAAAVDGAGSVRRFWSVTVPGVRGTMILISVLIAVNAMRVFTELYILGGRTGGVGGQDVSIVMLVQQAASGSDGRLGYASAISVFLFFLTAIPLLFLTRLNKHAQEES</sequence>
<feature type="domain" description="ABC transmembrane type-1" evidence="8">
    <location>
        <begin position="66"/>
        <end position="282"/>
    </location>
</feature>
<feature type="transmembrane region" description="Helical" evidence="7">
    <location>
        <begin position="103"/>
        <end position="123"/>
    </location>
</feature>
<dbReference type="SUPFAM" id="SSF161098">
    <property type="entry name" value="MetI-like"/>
    <property type="match status" value="1"/>
</dbReference>
<dbReference type="InterPro" id="IPR000515">
    <property type="entry name" value="MetI-like"/>
</dbReference>
<evidence type="ECO:0000256" key="7">
    <source>
        <dbReference type="RuleBase" id="RU363032"/>
    </source>
</evidence>
<dbReference type="PROSITE" id="PS50928">
    <property type="entry name" value="ABC_TM1"/>
    <property type="match status" value="1"/>
</dbReference>
<protein>
    <submittedName>
        <fullName evidence="9">Sugar ABC transporter permease</fullName>
    </submittedName>
</protein>
<evidence type="ECO:0000256" key="5">
    <source>
        <dbReference type="ARBA" id="ARBA00022989"/>
    </source>
</evidence>
<feature type="transmembrane region" description="Helical" evidence="7">
    <location>
        <begin position="261"/>
        <end position="282"/>
    </location>
</feature>
<keyword evidence="5 7" id="KW-1133">Transmembrane helix</keyword>
<feature type="transmembrane region" description="Helical" evidence="7">
    <location>
        <begin position="207"/>
        <end position="226"/>
    </location>
</feature>
<evidence type="ECO:0000313" key="10">
    <source>
        <dbReference type="Proteomes" id="UP001500751"/>
    </source>
</evidence>
<dbReference type="SUPFAM" id="SSF160964">
    <property type="entry name" value="MalF N-terminal region-like"/>
    <property type="match status" value="1"/>
</dbReference>
<dbReference type="CDD" id="cd06261">
    <property type="entry name" value="TM_PBP2"/>
    <property type="match status" value="1"/>
</dbReference>
<evidence type="ECO:0000256" key="1">
    <source>
        <dbReference type="ARBA" id="ARBA00004651"/>
    </source>
</evidence>
<keyword evidence="6 7" id="KW-0472">Membrane</keyword>